<keyword evidence="1" id="KW-0472">Membrane</keyword>
<organism evidence="2 3">
    <name type="scientific">Haloarcula saliterrae</name>
    <dbReference type="NCBI Taxonomy" id="2950534"/>
    <lineage>
        <taxon>Archaea</taxon>
        <taxon>Methanobacteriati</taxon>
        <taxon>Methanobacteriota</taxon>
        <taxon>Stenosarchaea group</taxon>
        <taxon>Halobacteria</taxon>
        <taxon>Halobacteriales</taxon>
        <taxon>Haloarculaceae</taxon>
        <taxon>Haloarcula</taxon>
    </lineage>
</organism>
<sequence length="451" mass="50076">MSRDRLADDGDEPGAFLRRHPLAYAAYRINYLLENDRDISENDEVPFITAVFFPVVLVGYVVLARARGLAARLVGNDSRPSLGADGHLFIMSSQSGYRTETFLEVAGALRERDHDVLLLCSPAAETRQDEWEADGFATTSHRTLHGYLRLWRVLRNALYAAVLVYRLRKVAGIPLGRLSLCYNFLLLETVKRESVGELVSGDPRIHTFSPMPYVVAASEPDRTFVYQHGLQQPIAGRIMAAPFFAPLTYLLWGDPWRELFAEYAHPDSRMAVVGNPWHDQLARKGEQKGEATYDVLFVSGSHAAVDSDIEADFERLVEDVVGLCEREGYSLAIKLHPLESPAWFEERGWASYVTDFDDIDDALLSSRVSVTNGSTAFIESAVVGVPAIVADLWEYDLDALAPVTNVTFTNGPRVAPAIADALSGRRDDGDESRMPVRLGNATERIVDVVTE</sequence>
<evidence type="ECO:0000313" key="2">
    <source>
        <dbReference type="EMBL" id="MDS0258467.1"/>
    </source>
</evidence>
<comment type="caution">
    <text evidence="2">The sequence shown here is derived from an EMBL/GenBank/DDBJ whole genome shotgun (WGS) entry which is preliminary data.</text>
</comment>
<reference evidence="2 3" key="1">
    <citation type="submission" date="2022-06" db="EMBL/GenBank/DDBJ databases">
        <title>Haloarcula sp. a new haloarchaeum isolate from saline soil.</title>
        <authorList>
            <person name="Strakova D."/>
            <person name="Galisteo C."/>
            <person name="Sanchez-Porro C."/>
            <person name="Ventosa A."/>
        </authorList>
    </citation>
    <scope>NUCLEOTIDE SEQUENCE [LARGE SCALE GENOMIC DNA]</scope>
    <source>
        <strain evidence="2 3">S1CR25-12</strain>
    </source>
</reference>
<keyword evidence="1" id="KW-1133">Transmembrane helix</keyword>
<dbReference type="SUPFAM" id="SSF53756">
    <property type="entry name" value="UDP-Glycosyltransferase/glycogen phosphorylase"/>
    <property type="match status" value="1"/>
</dbReference>
<evidence type="ECO:0008006" key="4">
    <source>
        <dbReference type="Google" id="ProtNLM"/>
    </source>
</evidence>
<keyword evidence="1" id="KW-0812">Transmembrane</keyword>
<protein>
    <recommendedName>
        <fullName evidence="4">CDP-Glycerol:Poly(Glycerophosphate) glycerophosphotransferase</fullName>
    </recommendedName>
</protein>
<evidence type="ECO:0000313" key="3">
    <source>
        <dbReference type="Proteomes" id="UP001259659"/>
    </source>
</evidence>
<dbReference type="RefSeq" id="WP_310918032.1">
    <property type="nucleotide sequence ID" value="NZ_JAMQON010000001.1"/>
</dbReference>
<dbReference type="EMBL" id="JAMQON010000001">
    <property type="protein sequence ID" value="MDS0258467.1"/>
    <property type="molecule type" value="Genomic_DNA"/>
</dbReference>
<name>A0ABU2F872_9EURY</name>
<evidence type="ECO:0000256" key="1">
    <source>
        <dbReference type="SAM" id="Phobius"/>
    </source>
</evidence>
<accession>A0ABU2F872</accession>
<proteinExistence type="predicted"/>
<feature type="transmembrane region" description="Helical" evidence="1">
    <location>
        <begin position="45"/>
        <end position="63"/>
    </location>
</feature>
<keyword evidence="3" id="KW-1185">Reference proteome</keyword>
<gene>
    <name evidence="2" type="ORF">NDI56_03465</name>
</gene>
<dbReference type="Proteomes" id="UP001259659">
    <property type="component" value="Unassembled WGS sequence"/>
</dbReference>